<comment type="caution">
    <text evidence="1">The sequence shown here is derived from an EMBL/GenBank/DDBJ whole genome shotgun (WGS) entry which is preliminary data.</text>
</comment>
<dbReference type="RefSeq" id="WP_057801060.1">
    <property type="nucleotide sequence ID" value="NZ_JQBX01000001.1"/>
</dbReference>
<dbReference type="Proteomes" id="UP000051859">
    <property type="component" value="Unassembled WGS sequence"/>
</dbReference>
<dbReference type="PATRIC" id="fig|331679.3.peg.4"/>
<accession>A0A0R2L0Q2</accession>
<name>A0A0R2L0Q2_9LACO</name>
<keyword evidence="2" id="KW-1185">Reference proteome</keyword>
<reference evidence="1 2" key="1">
    <citation type="journal article" date="2015" name="Genome Announc.">
        <title>Expanding the biotechnology potential of lactobacilli through comparative genomics of 213 strains and associated genera.</title>
        <authorList>
            <person name="Sun Z."/>
            <person name="Harris H.M."/>
            <person name="McCann A."/>
            <person name="Guo C."/>
            <person name="Argimon S."/>
            <person name="Zhang W."/>
            <person name="Yang X."/>
            <person name="Jeffery I.B."/>
            <person name="Cooney J.C."/>
            <person name="Kagawa T.F."/>
            <person name="Liu W."/>
            <person name="Song Y."/>
            <person name="Salvetti E."/>
            <person name="Wrobel A."/>
            <person name="Rasinkangas P."/>
            <person name="Parkhill J."/>
            <person name="Rea M.C."/>
            <person name="O'Sullivan O."/>
            <person name="Ritari J."/>
            <person name="Douillard F.P."/>
            <person name="Paul Ross R."/>
            <person name="Yang R."/>
            <person name="Briner A.E."/>
            <person name="Felis G.E."/>
            <person name="de Vos W.M."/>
            <person name="Barrangou R."/>
            <person name="Klaenhammer T.R."/>
            <person name="Caufield P.W."/>
            <person name="Cui Y."/>
            <person name="Zhang H."/>
            <person name="O'Toole P.W."/>
        </authorList>
    </citation>
    <scope>NUCLEOTIDE SEQUENCE [LARGE SCALE GENOMIC DNA]</scope>
    <source>
        <strain evidence="1 2">DSM 18001</strain>
    </source>
</reference>
<sequence>MVNTIGSNEFVTKFRQKVAEIINASDISENNAHLLTINSKHFNFYKVTYPEPGFSYLANFYFSEKIEEQNDHYIELNVDESISNDLNLPMSLNPLKTLNYFFAKKYITVDILSENIIPDSITVASSPENYAFTWIKKEYTSINSKLSSEQFELIKFNTNLLNRSKFEFEDIVEKVADEQFTNYLEQCIGAYNKGWFYAASCSIAPLIETLLYKMATNYEDKPFKDKALTHGDYTEKLKHFNKKTKDYPENQRIHFDHFEEISLIRNYLTRNAVSHYSTGFANEELVNSLFMSLKDVYDRYYLPSYNFKQAHLESN</sequence>
<protein>
    <submittedName>
        <fullName evidence="1">Uncharacterized protein</fullName>
    </submittedName>
</protein>
<evidence type="ECO:0000313" key="2">
    <source>
        <dbReference type="Proteomes" id="UP000051859"/>
    </source>
</evidence>
<evidence type="ECO:0000313" key="1">
    <source>
        <dbReference type="EMBL" id="KRN95121.1"/>
    </source>
</evidence>
<gene>
    <name evidence="1" type="ORF">IV81_GL000003</name>
</gene>
<dbReference type="STRING" id="331679.IV81_GL000003"/>
<dbReference type="EMBL" id="JQBX01000001">
    <property type="protein sequence ID" value="KRN95121.1"/>
    <property type="molecule type" value="Genomic_DNA"/>
</dbReference>
<organism evidence="1 2">
    <name type="scientific">Pediococcus stilesii</name>
    <dbReference type="NCBI Taxonomy" id="331679"/>
    <lineage>
        <taxon>Bacteria</taxon>
        <taxon>Bacillati</taxon>
        <taxon>Bacillota</taxon>
        <taxon>Bacilli</taxon>
        <taxon>Lactobacillales</taxon>
        <taxon>Lactobacillaceae</taxon>
        <taxon>Pediococcus</taxon>
    </lineage>
</organism>
<dbReference type="AlphaFoldDB" id="A0A0R2L0Q2"/>
<proteinExistence type="predicted"/>